<gene>
    <name evidence="1" type="ORF">E2C01_022210</name>
</gene>
<name>A0A5B7E8A7_PORTR</name>
<accession>A0A5B7E8A7</accession>
<proteinExistence type="predicted"/>
<dbReference type="Proteomes" id="UP000324222">
    <property type="component" value="Unassembled WGS sequence"/>
</dbReference>
<reference evidence="1 2" key="1">
    <citation type="submission" date="2019-05" db="EMBL/GenBank/DDBJ databases">
        <title>Another draft genome of Portunus trituberculatus and its Hox gene families provides insights of decapod evolution.</title>
        <authorList>
            <person name="Jeong J.-H."/>
            <person name="Song I."/>
            <person name="Kim S."/>
            <person name="Choi T."/>
            <person name="Kim D."/>
            <person name="Ryu S."/>
            <person name="Kim W."/>
        </authorList>
    </citation>
    <scope>NUCLEOTIDE SEQUENCE [LARGE SCALE GENOMIC DNA]</scope>
    <source>
        <tissue evidence="1">Muscle</tissue>
    </source>
</reference>
<protein>
    <submittedName>
        <fullName evidence="1">Uncharacterized protein</fullName>
    </submittedName>
</protein>
<dbReference type="AlphaFoldDB" id="A0A5B7E8A7"/>
<evidence type="ECO:0000313" key="1">
    <source>
        <dbReference type="EMBL" id="MPC28994.1"/>
    </source>
</evidence>
<organism evidence="1 2">
    <name type="scientific">Portunus trituberculatus</name>
    <name type="common">Swimming crab</name>
    <name type="synonym">Neptunus trituberculatus</name>
    <dbReference type="NCBI Taxonomy" id="210409"/>
    <lineage>
        <taxon>Eukaryota</taxon>
        <taxon>Metazoa</taxon>
        <taxon>Ecdysozoa</taxon>
        <taxon>Arthropoda</taxon>
        <taxon>Crustacea</taxon>
        <taxon>Multicrustacea</taxon>
        <taxon>Malacostraca</taxon>
        <taxon>Eumalacostraca</taxon>
        <taxon>Eucarida</taxon>
        <taxon>Decapoda</taxon>
        <taxon>Pleocyemata</taxon>
        <taxon>Brachyura</taxon>
        <taxon>Eubrachyura</taxon>
        <taxon>Portunoidea</taxon>
        <taxon>Portunidae</taxon>
        <taxon>Portuninae</taxon>
        <taxon>Portunus</taxon>
    </lineage>
</organism>
<sequence length="88" mass="10137">MFKRIVGRQWQPSFFTTERQHQHGEAKRDFLLLSPLISPLYHPGLDYCDFKSITSANTTVHCMNTPRVGMNVHRASTMTILDNKEVST</sequence>
<comment type="caution">
    <text evidence="1">The sequence shown here is derived from an EMBL/GenBank/DDBJ whole genome shotgun (WGS) entry which is preliminary data.</text>
</comment>
<dbReference type="EMBL" id="VSRR010001998">
    <property type="protein sequence ID" value="MPC28994.1"/>
    <property type="molecule type" value="Genomic_DNA"/>
</dbReference>
<keyword evidence="2" id="KW-1185">Reference proteome</keyword>
<evidence type="ECO:0000313" key="2">
    <source>
        <dbReference type="Proteomes" id="UP000324222"/>
    </source>
</evidence>